<dbReference type="VEuPathDB" id="FungiDB:CCM_02701"/>
<dbReference type="HOGENOM" id="CLU_3014085_0_0_1"/>
<proteinExistence type="predicted"/>
<dbReference type="RefSeq" id="XP_006667916.1">
    <property type="nucleotide sequence ID" value="XM_006667853.1"/>
</dbReference>
<reference evidence="2 3" key="1">
    <citation type="journal article" date="2011" name="Genome Biol.">
        <title>Genome sequence of the insect pathogenic fungus Cordyceps militaris, a valued traditional Chinese medicine.</title>
        <authorList>
            <person name="Zheng P."/>
            <person name="Xia Y."/>
            <person name="Xiao G."/>
            <person name="Xiong C."/>
            <person name="Hu X."/>
            <person name="Zhang S."/>
            <person name="Zheng H."/>
            <person name="Huang Y."/>
            <person name="Zhou Y."/>
            <person name="Wang S."/>
            <person name="Zhao G.P."/>
            <person name="Liu X."/>
            <person name="St Leger R.J."/>
            <person name="Wang C."/>
        </authorList>
    </citation>
    <scope>NUCLEOTIDE SEQUENCE [LARGE SCALE GENOMIC DNA]</scope>
    <source>
        <strain evidence="2 3">CM01</strain>
    </source>
</reference>
<dbReference type="InParanoid" id="G3JB70"/>
<gene>
    <name evidence="2" type="ORF">CCM_02701</name>
</gene>
<organism evidence="2 3">
    <name type="scientific">Cordyceps militaris (strain CM01)</name>
    <name type="common">Caterpillar fungus</name>
    <dbReference type="NCBI Taxonomy" id="983644"/>
    <lineage>
        <taxon>Eukaryota</taxon>
        <taxon>Fungi</taxon>
        <taxon>Dikarya</taxon>
        <taxon>Ascomycota</taxon>
        <taxon>Pezizomycotina</taxon>
        <taxon>Sordariomycetes</taxon>
        <taxon>Hypocreomycetidae</taxon>
        <taxon>Hypocreales</taxon>
        <taxon>Cordycipitaceae</taxon>
        <taxon>Cordyceps</taxon>
    </lineage>
</organism>
<accession>G3JB70</accession>
<feature type="region of interest" description="Disordered" evidence="1">
    <location>
        <begin position="33"/>
        <end position="56"/>
    </location>
</feature>
<sequence length="56" mass="6224">MQFIFPLMSRETSLPTSYPVTSSTTRHLKNIKTMISSPDGPCSASLDARLQKARPQ</sequence>
<evidence type="ECO:0000313" key="2">
    <source>
        <dbReference type="EMBL" id="EGX94430.1"/>
    </source>
</evidence>
<dbReference type="Proteomes" id="UP000001610">
    <property type="component" value="Unassembled WGS sequence"/>
</dbReference>
<dbReference type="AlphaFoldDB" id="G3JB70"/>
<dbReference type="EMBL" id="JH126400">
    <property type="protein sequence ID" value="EGX94430.1"/>
    <property type="molecule type" value="Genomic_DNA"/>
</dbReference>
<dbReference type="KEGG" id="cmt:CCM_02701"/>
<name>G3JB70_CORMM</name>
<evidence type="ECO:0000313" key="3">
    <source>
        <dbReference type="Proteomes" id="UP000001610"/>
    </source>
</evidence>
<protein>
    <submittedName>
        <fullName evidence="2">Uncharacterized protein</fullName>
    </submittedName>
</protein>
<dbReference type="GeneID" id="18164728"/>
<keyword evidence="3" id="KW-1185">Reference proteome</keyword>
<evidence type="ECO:0000256" key="1">
    <source>
        <dbReference type="SAM" id="MobiDB-lite"/>
    </source>
</evidence>